<dbReference type="PANTHER" id="PTHR39336">
    <property type="entry name" value="PYRIDOXAMINE PHOSPHATE OXIDASE FAMILY PROTEIN (AFU_ORTHOLOGUE AFUA_6G11440)"/>
    <property type="match status" value="1"/>
</dbReference>
<dbReference type="OrthoDB" id="115989at2"/>
<dbReference type="EMBL" id="PGFJ01000001">
    <property type="protein sequence ID" value="PJJ83267.1"/>
    <property type="molecule type" value="Genomic_DNA"/>
</dbReference>
<comment type="caution">
    <text evidence="2">The sequence shown here is derived from an EMBL/GenBank/DDBJ whole genome shotgun (WGS) entry which is preliminary data.</text>
</comment>
<feature type="domain" description="Pyridoxamine 5'-phosphate oxidase N-terminal" evidence="1">
    <location>
        <begin position="8"/>
        <end position="111"/>
    </location>
</feature>
<name>A0A2H9VR07_9SPHI</name>
<evidence type="ECO:0000313" key="2">
    <source>
        <dbReference type="EMBL" id="PJJ83267.1"/>
    </source>
</evidence>
<organism evidence="2 3">
    <name type="scientific">Mucilaginibacter auburnensis</name>
    <dbReference type="NCBI Taxonomy" id="1457233"/>
    <lineage>
        <taxon>Bacteria</taxon>
        <taxon>Pseudomonadati</taxon>
        <taxon>Bacteroidota</taxon>
        <taxon>Sphingobacteriia</taxon>
        <taxon>Sphingobacteriales</taxon>
        <taxon>Sphingobacteriaceae</taxon>
        <taxon>Mucilaginibacter</taxon>
    </lineage>
</organism>
<protein>
    <submittedName>
        <fullName evidence="2">Pyridoxamine 5'-phosphate oxidase</fullName>
    </submittedName>
</protein>
<keyword evidence="3" id="KW-1185">Reference proteome</keyword>
<dbReference type="Pfam" id="PF01243">
    <property type="entry name" value="PNPOx_N"/>
    <property type="match status" value="1"/>
</dbReference>
<evidence type="ECO:0000259" key="1">
    <source>
        <dbReference type="Pfam" id="PF01243"/>
    </source>
</evidence>
<proteinExistence type="predicted"/>
<reference evidence="2 3" key="1">
    <citation type="submission" date="2017-11" db="EMBL/GenBank/DDBJ databases">
        <title>Genomic Encyclopedia of Archaeal and Bacterial Type Strains, Phase II (KMG-II): From Individual Species to Whole Genera.</title>
        <authorList>
            <person name="Goeker M."/>
        </authorList>
    </citation>
    <scope>NUCLEOTIDE SEQUENCE [LARGE SCALE GENOMIC DNA]</scope>
    <source>
        <strain evidence="2 3">DSM 28175</strain>
    </source>
</reference>
<dbReference type="AlphaFoldDB" id="A0A2H9VR07"/>
<dbReference type="Gene3D" id="2.30.110.10">
    <property type="entry name" value="Electron Transport, Fmn-binding Protein, Chain A"/>
    <property type="match status" value="1"/>
</dbReference>
<gene>
    <name evidence="2" type="ORF">CLV57_0246</name>
</gene>
<sequence length="187" mass="21011">MGKFYNQIEEKHAEFMAKQKMFFVSSAPLAANGHINLSPKGLDCFRVLSANQVAYMDIVGSGNETSAHLLENGRVTFMFCAFDGPPLILRLYGTGRTVLPGDADWSELSQHFDLLPFTRQIIVADITMVQTSCGFSVPLYKHTGERDHAYKWAENKGPEGLEKYKREKNRISLDGLPTAMAYKSVRR</sequence>
<evidence type="ECO:0000313" key="3">
    <source>
        <dbReference type="Proteomes" id="UP000242687"/>
    </source>
</evidence>
<dbReference type="InterPro" id="IPR012349">
    <property type="entry name" value="Split_barrel_FMN-bd"/>
</dbReference>
<dbReference type="SUPFAM" id="SSF50475">
    <property type="entry name" value="FMN-binding split barrel"/>
    <property type="match status" value="1"/>
</dbReference>
<dbReference type="RefSeq" id="WP_100339548.1">
    <property type="nucleotide sequence ID" value="NZ_PGFJ01000001.1"/>
</dbReference>
<dbReference type="Proteomes" id="UP000242687">
    <property type="component" value="Unassembled WGS sequence"/>
</dbReference>
<dbReference type="PANTHER" id="PTHR39336:SF1">
    <property type="entry name" value="PYRIDOXAMINE PHOSPHATE OXIDASE FAMILY PROTEIN (AFU_ORTHOLOGUE AFUA_6G11440)"/>
    <property type="match status" value="1"/>
</dbReference>
<accession>A0A2H9VR07</accession>
<dbReference type="InterPro" id="IPR011576">
    <property type="entry name" value="Pyridox_Oxase_N"/>
</dbReference>